<dbReference type="Proteomes" id="UP000235023">
    <property type="component" value="Unassembled WGS sequence"/>
</dbReference>
<protein>
    <submittedName>
        <fullName evidence="2">Uncharacterized protein</fullName>
    </submittedName>
</protein>
<organism evidence="2 3">
    <name type="scientific">Aspergillus taichungensis</name>
    <dbReference type="NCBI Taxonomy" id="482145"/>
    <lineage>
        <taxon>Eukaryota</taxon>
        <taxon>Fungi</taxon>
        <taxon>Dikarya</taxon>
        <taxon>Ascomycota</taxon>
        <taxon>Pezizomycotina</taxon>
        <taxon>Eurotiomycetes</taxon>
        <taxon>Eurotiomycetidae</taxon>
        <taxon>Eurotiales</taxon>
        <taxon>Aspergillaceae</taxon>
        <taxon>Aspergillus</taxon>
        <taxon>Aspergillus subgen. Circumdati</taxon>
    </lineage>
</organism>
<dbReference type="OrthoDB" id="4504150at2759"/>
<name>A0A2J5HWE4_9EURO</name>
<reference evidence="3" key="1">
    <citation type="submission" date="2017-12" db="EMBL/GenBank/DDBJ databases">
        <authorList>
            <consortium name="DOE Joint Genome Institute"/>
            <person name="Mondo S.J."/>
            <person name="Kjaerbolling I."/>
            <person name="Vesth T.C."/>
            <person name="Frisvad J.C."/>
            <person name="Nybo J.L."/>
            <person name="Theobald S."/>
            <person name="Kuo A."/>
            <person name="Bowyer P."/>
            <person name="Matsuda Y."/>
            <person name="Lyhne E.K."/>
            <person name="Kogle M.E."/>
            <person name="Clum A."/>
            <person name="Lipzen A."/>
            <person name="Salamov A."/>
            <person name="Ngan C.Y."/>
            <person name="Daum C."/>
            <person name="Chiniquy J."/>
            <person name="Barry K."/>
            <person name="LaButti K."/>
            <person name="Haridas S."/>
            <person name="Simmons B.A."/>
            <person name="Magnuson J.K."/>
            <person name="Mortensen U.H."/>
            <person name="Larsen T.O."/>
            <person name="Grigoriev I.V."/>
            <person name="Baker S.E."/>
            <person name="Andersen M.R."/>
            <person name="Nordberg H.P."/>
            <person name="Cantor M.N."/>
            <person name="Hua S.X."/>
        </authorList>
    </citation>
    <scope>NUCLEOTIDE SEQUENCE [LARGE SCALE GENOMIC DNA]</scope>
    <source>
        <strain evidence="3">IBT 19404</strain>
    </source>
</reference>
<feature type="region of interest" description="Disordered" evidence="1">
    <location>
        <begin position="61"/>
        <end position="91"/>
    </location>
</feature>
<accession>A0A2J5HWE4</accession>
<keyword evidence="3" id="KW-1185">Reference proteome</keyword>
<gene>
    <name evidence="2" type="ORF">BDW42DRAFT_168637</name>
</gene>
<evidence type="ECO:0000313" key="2">
    <source>
        <dbReference type="EMBL" id="PLN81588.1"/>
    </source>
</evidence>
<dbReference type="EMBL" id="KZ559535">
    <property type="protein sequence ID" value="PLN81588.1"/>
    <property type="molecule type" value="Genomic_DNA"/>
</dbReference>
<proteinExistence type="predicted"/>
<evidence type="ECO:0000313" key="3">
    <source>
        <dbReference type="Proteomes" id="UP000235023"/>
    </source>
</evidence>
<evidence type="ECO:0000256" key="1">
    <source>
        <dbReference type="SAM" id="MobiDB-lite"/>
    </source>
</evidence>
<dbReference type="AlphaFoldDB" id="A0A2J5HWE4"/>
<sequence>MALPSHLHPPLPPLHALPAPFHHLALSSPITQLQPTRTPIRLHLRRHTRFKSRAVVSQALSTHTHGPQHKQPLSNISNPPTRIETPPTSAHSMSRYFHPDTGLLYDSVLEPPSPATPPWEREMRVRVVEGRGLRASVDRAVEYGVRWFETWMEDRADRVAGVWFDM</sequence>